<keyword evidence="4 7" id="KW-1133">Transmembrane helix</keyword>
<feature type="transmembrane region" description="Helical" evidence="7">
    <location>
        <begin position="178"/>
        <end position="196"/>
    </location>
</feature>
<name>A0A8K0J6A5_9HYPO</name>
<evidence type="ECO:0000256" key="7">
    <source>
        <dbReference type="SAM" id="Phobius"/>
    </source>
</evidence>
<feature type="compositionally biased region" description="Basic and acidic residues" evidence="6">
    <location>
        <begin position="597"/>
        <end position="609"/>
    </location>
</feature>
<dbReference type="InterPro" id="IPR036259">
    <property type="entry name" value="MFS_trans_sf"/>
</dbReference>
<dbReference type="PANTHER" id="PTHR19432:SF35">
    <property type="entry name" value="SOLUTE CARRIER FAMILY 45 MEMBER 3 ISOFORM X1"/>
    <property type="match status" value="1"/>
</dbReference>
<evidence type="ECO:0000256" key="2">
    <source>
        <dbReference type="ARBA" id="ARBA00022448"/>
    </source>
</evidence>
<evidence type="ECO:0008006" key="10">
    <source>
        <dbReference type="Google" id="ProtNLM"/>
    </source>
</evidence>
<feature type="transmembrane region" description="Helical" evidence="7">
    <location>
        <begin position="501"/>
        <end position="519"/>
    </location>
</feature>
<evidence type="ECO:0000256" key="3">
    <source>
        <dbReference type="ARBA" id="ARBA00022692"/>
    </source>
</evidence>
<dbReference type="GO" id="GO:0005886">
    <property type="term" value="C:plasma membrane"/>
    <property type="evidence" value="ECO:0007669"/>
    <property type="project" value="TreeGrafter"/>
</dbReference>
<feature type="compositionally biased region" description="Basic and acidic residues" evidence="6">
    <location>
        <begin position="701"/>
        <end position="711"/>
    </location>
</feature>
<dbReference type="EMBL" id="SRPY01000358">
    <property type="protein sequence ID" value="KAG5925579.1"/>
    <property type="molecule type" value="Genomic_DNA"/>
</dbReference>
<comment type="subcellular location">
    <subcellularLocation>
        <location evidence="1">Membrane</location>
        <topology evidence="1">Multi-pass membrane protein</topology>
    </subcellularLocation>
</comment>
<feature type="transmembrane region" description="Helical" evidence="7">
    <location>
        <begin position="216"/>
        <end position="236"/>
    </location>
</feature>
<dbReference type="Gene3D" id="1.20.1250.20">
    <property type="entry name" value="MFS general substrate transporter like domains"/>
    <property type="match status" value="1"/>
</dbReference>
<accession>A0A8K0J6A5</accession>
<feature type="transmembrane region" description="Helical" evidence="7">
    <location>
        <begin position="525"/>
        <end position="544"/>
    </location>
</feature>
<gene>
    <name evidence="8" type="ORF">E4U42_004158</name>
</gene>
<comment type="caution">
    <text evidence="8">The sequence shown here is derived from an EMBL/GenBank/DDBJ whole genome shotgun (WGS) entry which is preliminary data.</text>
</comment>
<dbReference type="SUPFAM" id="SSF103473">
    <property type="entry name" value="MFS general substrate transporter"/>
    <property type="match status" value="1"/>
</dbReference>
<feature type="region of interest" description="Disordered" evidence="6">
    <location>
        <begin position="1"/>
        <end position="24"/>
    </location>
</feature>
<reference evidence="8" key="1">
    <citation type="journal article" date="2020" name="bioRxiv">
        <title>Whole genome comparisons of ergot fungi reveals the divergence and evolution of species within the genus Claviceps are the result of varying mechanisms driving genome evolution and host range expansion.</title>
        <authorList>
            <person name="Wyka S.A."/>
            <person name="Mondo S.J."/>
            <person name="Liu M."/>
            <person name="Dettman J."/>
            <person name="Nalam V."/>
            <person name="Broders K.D."/>
        </authorList>
    </citation>
    <scope>NUCLEOTIDE SEQUENCE</scope>
    <source>
        <strain evidence="8">CCC 489</strain>
    </source>
</reference>
<keyword evidence="2" id="KW-0813">Transport</keyword>
<dbReference type="Pfam" id="PF13347">
    <property type="entry name" value="MFS_2"/>
    <property type="match status" value="1"/>
</dbReference>
<dbReference type="PANTHER" id="PTHR19432">
    <property type="entry name" value="SUGAR TRANSPORTER"/>
    <property type="match status" value="1"/>
</dbReference>
<evidence type="ECO:0000256" key="4">
    <source>
        <dbReference type="ARBA" id="ARBA00022989"/>
    </source>
</evidence>
<evidence type="ECO:0000256" key="1">
    <source>
        <dbReference type="ARBA" id="ARBA00004141"/>
    </source>
</evidence>
<dbReference type="GO" id="GO:0008506">
    <property type="term" value="F:sucrose:proton symporter activity"/>
    <property type="evidence" value="ECO:0007669"/>
    <property type="project" value="TreeGrafter"/>
</dbReference>
<evidence type="ECO:0000313" key="9">
    <source>
        <dbReference type="Proteomes" id="UP000811619"/>
    </source>
</evidence>
<evidence type="ECO:0000256" key="5">
    <source>
        <dbReference type="ARBA" id="ARBA00023136"/>
    </source>
</evidence>
<protein>
    <recommendedName>
        <fullName evidence="10">Sucrose transporter</fullName>
    </recommendedName>
</protein>
<organism evidence="8 9">
    <name type="scientific">Claviceps africana</name>
    <dbReference type="NCBI Taxonomy" id="83212"/>
    <lineage>
        <taxon>Eukaryota</taxon>
        <taxon>Fungi</taxon>
        <taxon>Dikarya</taxon>
        <taxon>Ascomycota</taxon>
        <taxon>Pezizomycotina</taxon>
        <taxon>Sordariomycetes</taxon>
        <taxon>Hypocreomycetidae</taxon>
        <taxon>Hypocreales</taxon>
        <taxon>Clavicipitaceae</taxon>
        <taxon>Claviceps</taxon>
    </lineage>
</organism>
<feature type="region of interest" description="Disordered" evidence="6">
    <location>
        <begin position="67"/>
        <end position="100"/>
    </location>
</feature>
<evidence type="ECO:0000313" key="8">
    <source>
        <dbReference type="EMBL" id="KAG5925579.1"/>
    </source>
</evidence>
<proteinExistence type="predicted"/>
<feature type="transmembrane region" description="Helical" evidence="7">
    <location>
        <begin position="145"/>
        <end position="166"/>
    </location>
</feature>
<feature type="region of interest" description="Disordered" evidence="6">
    <location>
        <begin position="567"/>
        <end position="613"/>
    </location>
</feature>
<feature type="compositionally biased region" description="Acidic residues" evidence="6">
    <location>
        <begin position="691"/>
        <end position="700"/>
    </location>
</feature>
<feature type="transmembrane region" description="Helical" evidence="7">
    <location>
        <begin position="106"/>
        <end position="125"/>
    </location>
</feature>
<dbReference type="OrthoDB" id="28755at2759"/>
<feature type="transmembrane region" description="Helical" evidence="7">
    <location>
        <begin position="294"/>
        <end position="316"/>
    </location>
</feature>
<feature type="compositionally biased region" description="Low complexity" evidence="6">
    <location>
        <begin position="581"/>
        <end position="594"/>
    </location>
</feature>
<feature type="region of interest" description="Disordered" evidence="6">
    <location>
        <begin position="684"/>
        <end position="711"/>
    </location>
</feature>
<feature type="transmembrane region" description="Helical" evidence="7">
    <location>
        <begin position="408"/>
        <end position="432"/>
    </location>
</feature>
<keyword evidence="9" id="KW-1185">Reference proteome</keyword>
<feature type="transmembrane region" description="Helical" evidence="7">
    <location>
        <begin position="269"/>
        <end position="288"/>
    </location>
</feature>
<evidence type="ECO:0000256" key="6">
    <source>
        <dbReference type="SAM" id="MobiDB-lite"/>
    </source>
</evidence>
<feature type="transmembrane region" description="Helical" evidence="7">
    <location>
        <begin position="624"/>
        <end position="644"/>
    </location>
</feature>
<feature type="compositionally biased region" description="Basic and acidic residues" evidence="6">
    <location>
        <begin position="11"/>
        <end position="23"/>
    </location>
</feature>
<keyword evidence="5 7" id="KW-0472">Membrane</keyword>
<dbReference type="Proteomes" id="UP000811619">
    <property type="component" value="Unassembled WGS sequence"/>
</dbReference>
<sequence>MARPAGGVVHDSPHGIAAKESHADAAVVVVGPQERKTSQDKKTTGTNAPLADAVAVAVAVATEWTEDSPLLSDDQDSCAESSSAGRRLLPPPSGQDADTSQETKGLWYMLMLTISIAGLQIAWAVELSNGSPYLLSLGLSKSLMALVWIAGPLTGTLVVPYVGIVSDNCRVRWGKRRPFMIGGTVATVVSLLFLAWTREIVGGILGLFGADRQSEGVKTVVMVAAVVGIYMLDIAINTVQAAIRAFIVDCAPAHQQEEANAMASRVTGLGNILGYLAGYVNLPAYLWFLGDSQFKILCAVASTGLTATVALSTVFVRERNPRLDGSSPAKATPSIFSFFFSIFQSIRRLPPQTMRVCQVQFFAWVGFFPLLFYSSSYIGEIYAQPFLEENPNMTADELDALYEKATRIGTFALLVNSIVSLVTNVFLPFFIVPTSDSTRPAPAPALVSGSGAGAGAAPTPPSPSPSTIAAATTSTMTTTCSAPKRSCLDFLRIPGLTLRRAWLGSLLLFAGSMFCTVLIRSVSAATFLIGTAGITWAMTLWAPWSIISAEISRRDVVARARKLRNMAPPPSQALNHDAHASSPSSSFSSSSSSSRARRQERDLEGSRDEEPQDQAGVILGIHNMAIAVPQMVATLGSSLVFKLIQKPRGTPGDHSFAVVMALGGIFVLGSCVFALRIQDGGGEYQELGHDDYDDADEDDGQDRALLPDRRG</sequence>
<keyword evidence="3 7" id="KW-0812">Transmembrane</keyword>
<feature type="transmembrane region" description="Helical" evidence="7">
    <location>
        <begin position="656"/>
        <end position="675"/>
    </location>
</feature>
<feature type="transmembrane region" description="Helical" evidence="7">
    <location>
        <begin position="361"/>
        <end position="383"/>
    </location>
</feature>
<dbReference type="AlphaFoldDB" id="A0A8K0J6A5"/>